<dbReference type="InterPro" id="IPR019775">
    <property type="entry name" value="WD40_repeat_CS"/>
</dbReference>
<evidence type="ECO:0000256" key="1">
    <source>
        <dbReference type="ARBA" id="ARBA00004604"/>
    </source>
</evidence>
<dbReference type="PROSITE" id="PS00678">
    <property type="entry name" value="WD_REPEATS_1"/>
    <property type="match status" value="2"/>
</dbReference>
<dbReference type="InterPro" id="IPR015943">
    <property type="entry name" value="WD40/YVTN_repeat-like_dom_sf"/>
</dbReference>
<dbReference type="WBParaSite" id="MBELARI_LOCUS21240">
    <property type="protein sequence ID" value="MBELARI_LOCUS21240"/>
    <property type="gene ID" value="MBELARI_LOCUS21240"/>
</dbReference>
<organism evidence="7 8">
    <name type="scientific">Mesorhabditis belari</name>
    <dbReference type="NCBI Taxonomy" id="2138241"/>
    <lineage>
        <taxon>Eukaryota</taxon>
        <taxon>Metazoa</taxon>
        <taxon>Ecdysozoa</taxon>
        <taxon>Nematoda</taxon>
        <taxon>Chromadorea</taxon>
        <taxon>Rhabditida</taxon>
        <taxon>Rhabditina</taxon>
        <taxon>Rhabditomorpha</taxon>
        <taxon>Rhabditoidea</taxon>
        <taxon>Rhabditidae</taxon>
        <taxon>Mesorhabditinae</taxon>
        <taxon>Mesorhabditis</taxon>
    </lineage>
</organism>
<comment type="subcellular location">
    <subcellularLocation>
        <location evidence="1">Nucleus</location>
        <location evidence="1">Nucleolus</location>
    </subcellularLocation>
</comment>
<dbReference type="SUPFAM" id="SSF50978">
    <property type="entry name" value="WD40 repeat-like"/>
    <property type="match status" value="1"/>
</dbReference>
<dbReference type="SMART" id="SM00320">
    <property type="entry name" value="WD40"/>
    <property type="match status" value="6"/>
</dbReference>
<name>A0AAF3J7M6_9BILA</name>
<keyword evidence="3" id="KW-0677">Repeat</keyword>
<dbReference type="Gene3D" id="2.130.10.10">
    <property type="entry name" value="YVTN repeat-like/Quinoprotein amine dehydrogenase"/>
    <property type="match status" value="2"/>
</dbReference>
<dbReference type="InterPro" id="IPR036322">
    <property type="entry name" value="WD40_repeat_dom_sf"/>
</dbReference>
<proteinExistence type="predicted"/>
<dbReference type="Pfam" id="PF00400">
    <property type="entry name" value="WD40"/>
    <property type="match status" value="4"/>
</dbReference>
<dbReference type="PRINTS" id="PR00320">
    <property type="entry name" value="GPROTEINBRPT"/>
</dbReference>
<feature type="repeat" description="WD" evidence="5">
    <location>
        <begin position="349"/>
        <end position="391"/>
    </location>
</feature>
<dbReference type="Pfam" id="PF08154">
    <property type="entry name" value="NLE"/>
    <property type="match status" value="1"/>
</dbReference>
<sequence length="425" mass="47006">MQIDGSNERHIQVSFFIKNEKEISIPDDVFDVPTTADSENLNALVNQSIKQNEDDWTDTKFELLIGETFLRSTLNEFIEEYSVDTEHVVKIECILGLEPPKPLFDLPAPDWISSVHSFNKYVLATTFNGEILVWDRKGKKIAQISKDSGTAYKCSEIITSPKGDSIDGLTLAVSGEKPSISILEFRGKMATTLQQLRGHERSVSSIATNKDKTRLISGAFDSHLKVWNLQESAGSIEKPTESNDKSKRKKENFVTKVPMVTLGGHKDAVVAVKWSAWNDAHCVSASWDHSIAVWDLELAGEISRIRHSKAFTSIDVHQTTGLVISGSADSIPRLFDTRSTEGSLVKQSFVGHTGWISSVKWHYAQPNVFISGSFDSVVKLWDIRSSKTSLYDLHGHTDRVMCVASGDDATILSGGADSTVKVFGQ</sequence>
<reference evidence="8" key="1">
    <citation type="submission" date="2024-02" db="UniProtKB">
        <authorList>
            <consortium name="WormBaseParasite"/>
        </authorList>
    </citation>
    <scope>IDENTIFICATION</scope>
</reference>
<dbReference type="PANTHER" id="PTHR19855:SF11">
    <property type="entry name" value="RIBOSOME BIOGENESIS PROTEIN WDR12"/>
    <property type="match status" value="1"/>
</dbReference>
<dbReference type="PROSITE" id="PS50294">
    <property type="entry name" value="WD_REPEATS_REGION"/>
    <property type="match status" value="4"/>
</dbReference>
<dbReference type="PROSITE" id="PS50082">
    <property type="entry name" value="WD_REPEATS_2"/>
    <property type="match status" value="4"/>
</dbReference>
<dbReference type="Proteomes" id="UP000887575">
    <property type="component" value="Unassembled WGS sequence"/>
</dbReference>
<feature type="repeat" description="WD" evidence="5">
    <location>
        <begin position="196"/>
        <end position="237"/>
    </location>
</feature>
<keyword evidence="2 5" id="KW-0853">WD repeat</keyword>
<dbReference type="InterPro" id="IPR020472">
    <property type="entry name" value="WD40_PAC1"/>
</dbReference>
<evidence type="ECO:0000256" key="2">
    <source>
        <dbReference type="ARBA" id="ARBA00022574"/>
    </source>
</evidence>
<evidence type="ECO:0000256" key="3">
    <source>
        <dbReference type="ARBA" id="ARBA00022737"/>
    </source>
</evidence>
<feature type="repeat" description="WD" evidence="5">
    <location>
        <begin position="393"/>
        <end position="425"/>
    </location>
</feature>
<evidence type="ECO:0000256" key="5">
    <source>
        <dbReference type="PROSITE-ProRule" id="PRU00221"/>
    </source>
</evidence>
<evidence type="ECO:0000313" key="8">
    <source>
        <dbReference type="WBParaSite" id="MBELARI_LOCUS21240"/>
    </source>
</evidence>
<accession>A0AAF3J7M6</accession>
<dbReference type="InterPro" id="IPR001680">
    <property type="entry name" value="WD40_rpt"/>
</dbReference>
<feature type="domain" description="NLE" evidence="6">
    <location>
        <begin position="11"/>
        <end position="78"/>
    </location>
</feature>
<dbReference type="AlphaFoldDB" id="A0AAF3J7M6"/>
<protein>
    <submittedName>
        <fullName evidence="8">NLE domain-containing protein</fullName>
    </submittedName>
</protein>
<feature type="repeat" description="WD" evidence="5">
    <location>
        <begin position="262"/>
        <end position="304"/>
    </location>
</feature>
<evidence type="ECO:0000259" key="6">
    <source>
        <dbReference type="Pfam" id="PF08154"/>
    </source>
</evidence>
<dbReference type="GO" id="GO:0005730">
    <property type="term" value="C:nucleolus"/>
    <property type="evidence" value="ECO:0007669"/>
    <property type="project" value="UniProtKB-SubCell"/>
</dbReference>
<keyword evidence="4" id="KW-0539">Nucleus</keyword>
<evidence type="ECO:0000256" key="4">
    <source>
        <dbReference type="ARBA" id="ARBA00023242"/>
    </source>
</evidence>
<dbReference type="InterPro" id="IPR012972">
    <property type="entry name" value="NLE"/>
</dbReference>
<dbReference type="PANTHER" id="PTHR19855">
    <property type="entry name" value="WD40 REPEAT PROTEIN 12, 37"/>
    <property type="match status" value="1"/>
</dbReference>
<evidence type="ECO:0000313" key="7">
    <source>
        <dbReference type="Proteomes" id="UP000887575"/>
    </source>
</evidence>
<keyword evidence="7" id="KW-1185">Reference proteome</keyword>